<dbReference type="CDD" id="cd00158">
    <property type="entry name" value="RHOD"/>
    <property type="match status" value="1"/>
</dbReference>
<dbReference type="PaxDb" id="55529-EKX37327"/>
<dbReference type="GO" id="GO:0016491">
    <property type="term" value="F:oxidoreductase activity"/>
    <property type="evidence" value="ECO:0007669"/>
    <property type="project" value="UniProtKB-KW"/>
</dbReference>
<reference evidence="8 10" key="1">
    <citation type="journal article" date="2012" name="Nature">
        <title>Algal genomes reveal evolutionary mosaicism and the fate of nucleomorphs.</title>
        <authorList>
            <consortium name="DOE Joint Genome Institute"/>
            <person name="Curtis B.A."/>
            <person name="Tanifuji G."/>
            <person name="Burki F."/>
            <person name="Gruber A."/>
            <person name="Irimia M."/>
            <person name="Maruyama S."/>
            <person name="Arias M.C."/>
            <person name="Ball S.G."/>
            <person name="Gile G.H."/>
            <person name="Hirakawa Y."/>
            <person name="Hopkins J.F."/>
            <person name="Kuo A."/>
            <person name="Rensing S.A."/>
            <person name="Schmutz J."/>
            <person name="Symeonidi A."/>
            <person name="Elias M."/>
            <person name="Eveleigh R.J."/>
            <person name="Herman E.K."/>
            <person name="Klute M.J."/>
            <person name="Nakayama T."/>
            <person name="Obornik M."/>
            <person name="Reyes-Prieto A."/>
            <person name="Armbrust E.V."/>
            <person name="Aves S.J."/>
            <person name="Beiko R.G."/>
            <person name="Coutinho P."/>
            <person name="Dacks J.B."/>
            <person name="Durnford D.G."/>
            <person name="Fast N.M."/>
            <person name="Green B.R."/>
            <person name="Grisdale C.J."/>
            <person name="Hempel F."/>
            <person name="Henrissat B."/>
            <person name="Hoppner M.P."/>
            <person name="Ishida K."/>
            <person name="Kim E."/>
            <person name="Koreny L."/>
            <person name="Kroth P.G."/>
            <person name="Liu Y."/>
            <person name="Malik S.B."/>
            <person name="Maier U.G."/>
            <person name="McRose D."/>
            <person name="Mock T."/>
            <person name="Neilson J.A."/>
            <person name="Onodera N.T."/>
            <person name="Poole A.M."/>
            <person name="Pritham E.J."/>
            <person name="Richards T.A."/>
            <person name="Rocap G."/>
            <person name="Roy S.W."/>
            <person name="Sarai C."/>
            <person name="Schaack S."/>
            <person name="Shirato S."/>
            <person name="Slamovits C.H."/>
            <person name="Spencer D.F."/>
            <person name="Suzuki S."/>
            <person name="Worden A.Z."/>
            <person name="Zauner S."/>
            <person name="Barry K."/>
            <person name="Bell C."/>
            <person name="Bharti A.K."/>
            <person name="Crow J.A."/>
            <person name="Grimwood J."/>
            <person name="Kramer R."/>
            <person name="Lindquist E."/>
            <person name="Lucas S."/>
            <person name="Salamov A."/>
            <person name="McFadden G.I."/>
            <person name="Lane C.E."/>
            <person name="Keeling P.J."/>
            <person name="Gray M.W."/>
            <person name="Grigoriev I.V."/>
            <person name="Archibald J.M."/>
        </authorList>
    </citation>
    <scope>NUCLEOTIDE SEQUENCE</scope>
    <source>
        <strain evidence="8 10">CCMP2712</strain>
    </source>
</reference>
<name>L1IML9_GUITC</name>
<dbReference type="Proteomes" id="UP000011087">
    <property type="component" value="Unassembled WGS sequence"/>
</dbReference>
<evidence type="ECO:0000259" key="7">
    <source>
        <dbReference type="PROSITE" id="PS50206"/>
    </source>
</evidence>
<evidence type="ECO:0000313" key="10">
    <source>
        <dbReference type="Proteomes" id="UP000011087"/>
    </source>
</evidence>
<evidence type="ECO:0000256" key="6">
    <source>
        <dbReference type="ARBA" id="ARBA00023284"/>
    </source>
</evidence>
<sequence length="586" mass="64971">MKAIIVGGAPYGIVLACRIKEIDNTSTVLVIERGSSICLSMVPASSRHQGDTEQTFVDESYLQDLGIEIRRFSEIHSIEAETKHVHLHDIAANYSYTENYDALILSSNIEATDGNIAWHEIPRVFKCRTHDDLSSLVAQMQEQSPSKVIVMGESLLSLQMAEGLCEAHAVKDQVEILHSGSKVYGKLDTGKYMAEMLHNRIRQRGVGITLKETLCEIRENMEQVEIVSETGVIHRADFVILCIEYHPETDLARKAGIRIGQSGAVMVNDRMESTQRGVWAMGRSAETSVDICITPHELAYLRQAHIIADDLFHHENTITTSCMTESFQILGEAVAVTGFDEEEARQKGIAYQKIYVTDSACKFRNITSYSLKVLFKEGDGTVIGAQCIGIGDVAGLLDTFTLAIQGHQTVFDLESSELCKAGEHPINRVGAIGSDSLRMDCPLISWEKVLNLDCADKTRSKVTADCILIDVREQEGYNQFHVPGSINVPLSSLDASLDHIKQKSLVYVYCEDSELSCEATWTLRSRNFNSFSVSGGLFSYHLLKDSLPHKDLIFFGCECNCKGNSMKDERGGDYAGEVTLKSECRL</sequence>
<dbReference type="Pfam" id="PF07992">
    <property type="entry name" value="Pyr_redox_2"/>
    <property type="match status" value="1"/>
</dbReference>
<dbReference type="PANTHER" id="PTHR43429:SF1">
    <property type="entry name" value="NAD(P)H SULFUR OXIDOREDUCTASE (COA-DEPENDENT)"/>
    <property type="match status" value="1"/>
</dbReference>
<keyword evidence="5" id="KW-0560">Oxidoreductase</keyword>
<dbReference type="STRING" id="905079.L1IML9"/>
<dbReference type="PROSITE" id="PS51257">
    <property type="entry name" value="PROKAR_LIPOPROTEIN"/>
    <property type="match status" value="1"/>
</dbReference>
<dbReference type="PRINTS" id="PR00368">
    <property type="entry name" value="FADPNR"/>
</dbReference>
<dbReference type="AlphaFoldDB" id="L1IML9"/>
<dbReference type="Pfam" id="PF00581">
    <property type="entry name" value="Rhodanese"/>
    <property type="match status" value="1"/>
</dbReference>
<dbReference type="OrthoDB" id="432169at2759"/>
<gene>
    <name evidence="8" type="ORF">GUITHDRAFT_78170</name>
</gene>
<dbReference type="Pfam" id="PF02852">
    <property type="entry name" value="Pyr_redox_dim"/>
    <property type="match status" value="1"/>
</dbReference>
<dbReference type="PANTHER" id="PTHR43429">
    <property type="entry name" value="PYRIDINE NUCLEOTIDE-DISULFIDE OXIDOREDUCTASE DOMAIN-CONTAINING"/>
    <property type="match status" value="1"/>
</dbReference>
<feature type="domain" description="Rhodanese" evidence="7">
    <location>
        <begin position="462"/>
        <end position="546"/>
    </location>
</feature>
<dbReference type="InterPro" id="IPR050260">
    <property type="entry name" value="FAD-bd_OxRdtase"/>
</dbReference>
<evidence type="ECO:0000256" key="1">
    <source>
        <dbReference type="ARBA" id="ARBA00001974"/>
    </source>
</evidence>
<comment type="cofactor">
    <cofactor evidence="1">
        <name>FAD</name>
        <dbReference type="ChEBI" id="CHEBI:57692"/>
    </cofactor>
</comment>
<reference evidence="9" key="3">
    <citation type="submission" date="2015-06" db="UniProtKB">
        <authorList>
            <consortium name="EnsemblProtists"/>
        </authorList>
    </citation>
    <scope>IDENTIFICATION</scope>
</reference>
<dbReference type="SMART" id="SM00450">
    <property type="entry name" value="RHOD"/>
    <property type="match status" value="1"/>
</dbReference>
<dbReference type="RefSeq" id="XP_005824307.1">
    <property type="nucleotide sequence ID" value="XM_005824250.1"/>
</dbReference>
<evidence type="ECO:0000256" key="5">
    <source>
        <dbReference type="ARBA" id="ARBA00023002"/>
    </source>
</evidence>
<dbReference type="KEGG" id="gtt:GUITHDRAFT_78170"/>
<dbReference type="InterPro" id="IPR036188">
    <property type="entry name" value="FAD/NAD-bd_sf"/>
</dbReference>
<keyword evidence="6" id="KW-0676">Redox-active center</keyword>
<keyword evidence="10" id="KW-1185">Reference proteome</keyword>
<dbReference type="PROSITE" id="PS50206">
    <property type="entry name" value="RHODANESE_3"/>
    <property type="match status" value="1"/>
</dbReference>
<dbReference type="EMBL" id="JH993060">
    <property type="protein sequence ID" value="EKX37327.1"/>
    <property type="molecule type" value="Genomic_DNA"/>
</dbReference>
<dbReference type="SUPFAM" id="SSF52821">
    <property type="entry name" value="Rhodanese/Cell cycle control phosphatase"/>
    <property type="match status" value="1"/>
</dbReference>
<evidence type="ECO:0000256" key="4">
    <source>
        <dbReference type="ARBA" id="ARBA00022827"/>
    </source>
</evidence>
<dbReference type="GeneID" id="17294145"/>
<organism evidence="8">
    <name type="scientific">Guillardia theta (strain CCMP2712)</name>
    <name type="common">Cryptophyte</name>
    <dbReference type="NCBI Taxonomy" id="905079"/>
    <lineage>
        <taxon>Eukaryota</taxon>
        <taxon>Cryptophyceae</taxon>
        <taxon>Pyrenomonadales</taxon>
        <taxon>Geminigeraceae</taxon>
        <taxon>Guillardia</taxon>
    </lineage>
</organism>
<dbReference type="OMA" id="ITHAPCG"/>
<proteinExistence type="inferred from homology"/>
<dbReference type="InterPro" id="IPR004099">
    <property type="entry name" value="Pyr_nucl-diS_OxRdtase_dimer"/>
</dbReference>
<dbReference type="SUPFAM" id="SSF55424">
    <property type="entry name" value="FAD/NAD-linked reductases, dimerisation (C-terminal) domain"/>
    <property type="match status" value="1"/>
</dbReference>
<accession>L1IML9</accession>
<comment type="similarity">
    <text evidence="2">Belongs to the class-III pyridine nucleotide-disulfide oxidoreductase family.</text>
</comment>
<protein>
    <recommendedName>
        <fullName evidence="7">Rhodanese domain-containing protein</fullName>
    </recommendedName>
</protein>
<dbReference type="InterPro" id="IPR023753">
    <property type="entry name" value="FAD/NAD-binding_dom"/>
</dbReference>
<dbReference type="EnsemblProtists" id="EKX37327">
    <property type="protein sequence ID" value="EKX37327"/>
    <property type="gene ID" value="GUITHDRAFT_78170"/>
</dbReference>
<evidence type="ECO:0000313" key="9">
    <source>
        <dbReference type="EnsemblProtists" id="EKX37327"/>
    </source>
</evidence>
<keyword evidence="3" id="KW-0285">Flavoprotein</keyword>
<dbReference type="InterPro" id="IPR016156">
    <property type="entry name" value="FAD/NAD-linked_Rdtase_dimer_sf"/>
</dbReference>
<dbReference type="eggNOG" id="KOG1336">
    <property type="taxonomic scope" value="Eukaryota"/>
</dbReference>
<dbReference type="InterPro" id="IPR036873">
    <property type="entry name" value="Rhodanese-like_dom_sf"/>
</dbReference>
<dbReference type="HOGENOM" id="CLU_465762_0_0_1"/>
<dbReference type="Gene3D" id="3.50.50.60">
    <property type="entry name" value="FAD/NAD(P)-binding domain"/>
    <property type="match status" value="2"/>
</dbReference>
<evidence type="ECO:0000256" key="2">
    <source>
        <dbReference type="ARBA" id="ARBA00009130"/>
    </source>
</evidence>
<dbReference type="SUPFAM" id="SSF51905">
    <property type="entry name" value="FAD/NAD(P)-binding domain"/>
    <property type="match status" value="1"/>
</dbReference>
<evidence type="ECO:0000256" key="3">
    <source>
        <dbReference type="ARBA" id="ARBA00022630"/>
    </source>
</evidence>
<evidence type="ECO:0000313" key="8">
    <source>
        <dbReference type="EMBL" id="EKX37327.1"/>
    </source>
</evidence>
<reference evidence="10" key="2">
    <citation type="submission" date="2012-11" db="EMBL/GenBank/DDBJ databases">
        <authorList>
            <person name="Kuo A."/>
            <person name="Curtis B.A."/>
            <person name="Tanifuji G."/>
            <person name="Burki F."/>
            <person name="Gruber A."/>
            <person name="Irimia M."/>
            <person name="Maruyama S."/>
            <person name="Arias M.C."/>
            <person name="Ball S.G."/>
            <person name="Gile G.H."/>
            <person name="Hirakawa Y."/>
            <person name="Hopkins J.F."/>
            <person name="Rensing S.A."/>
            <person name="Schmutz J."/>
            <person name="Symeonidi A."/>
            <person name="Elias M."/>
            <person name="Eveleigh R.J."/>
            <person name="Herman E.K."/>
            <person name="Klute M.J."/>
            <person name="Nakayama T."/>
            <person name="Obornik M."/>
            <person name="Reyes-Prieto A."/>
            <person name="Armbrust E.V."/>
            <person name="Aves S.J."/>
            <person name="Beiko R.G."/>
            <person name="Coutinho P."/>
            <person name="Dacks J.B."/>
            <person name="Durnford D.G."/>
            <person name="Fast N.M."/>
            <person name="Green B.R."/>
            <person name="Grisdale C."/>
            <person name="Hempe F."/>
            <person name="Henrissat B."/>
            <person name="Hoppner M.P."/>
            <person name="Ishida K.-I."/>
            <person name="Kim E."/>
            <person name="Koreny L."/>
            <person name="Kroth P.G."/>
            <person name="Liu Y."/>
            <person name="Malik S.-B."/>
            <person name="Maier U.G."/>
            <person name="McRose D."/>
            <person name="Mock T."/>
            <person name="Neilson J.A."/>
            <person name="Onodera N.T."/>
            <person name="Poole A.M."/>
            <person name="Pritham E.J."/>
            <person name="Richards T.A."/>
            <person name="Rocap G."/>
            <person name="Roy S.W."/>
            <person name="Sarai C."/>
            <person name="Schaack S."/>
            <person name="Shirato S."/>
            <person name="Slamovits C.H."/>
            <person name="Spencer D.F."/>
            <person name="Suzuki S."/>
            <person name="Worden A.Z."/>
            <person name="Zauner S."/>
            <person name="Barry K."/>
            <person name="Bell C."/>
            <person name="Bharti A.K."/>
            <person name="Crow J.A."/>
            <person name="Grimwood J."/>
            <person name="Kramer R."/>
            <person name="Lindquist E."/>
            <person name="Lucas S."/>
            <person name="Salamov A."/>
            <person name="McFadden G.I."/>
            <person name="Lane C.E."/>
            <person name="Keeling P.J."/>
            <person name="Gray M.W."/>
            <person name="Grigoriev I.V."/>
            <person name="Archibald J.M."/>
        </authorList>
    </citation>
    <scope>NUCLEOTIDE SEQUENCE</scope>
    <source>
        <strain evidence="10">CCMP2712</strain>
    </source>
</reference>
<keyword evidence="4" id="KW-0274">FAD</keyword>
<dbReference type="InterPro" id="IPR001763">
    <property type="entry name" value="Rhodanese-like_dom"/>
</dbReference>
<dbReference type="Gene3D" id="3.40.250.10">
    <property type="entry name" value="Rhodanese-like domain"/>
    <property type="match status" value="1"/>
</dbReference>